<dbReference type="InterPro" id="IPR027443">
    <property type="entry name" value="IPNS-like_sf"/>
</dbReference>
<dbReference type="GO" id="GO:0051213">
    <property type="term" value="F:dioxygenase activity"/>
    <property type="evidence" value="ECO:0007669"/>
    <property type="project" value="UniProtKB-KW"/>
</dbReference>
<dbReference type="InterPro" id="IPR005123">
    <property type="entry name" value="Oxoglu/Fe-dep_dioxygenase_dom"/>
</dbReference>
<evidence type="ECO:0000256" key="7">
    <source>
        <dbReference type="RuleBase" id="RU003682"/>
    </source>
</evidence>
<dbReference type="Pfam" id="PF14226">
    <property type="entry name" value="DIOX_N"/>
    <property type="match status" value="1"/>
</dbReference>
<evidence type="ECO:0000256" key="4">
    <source>
        <dbReference type="ARBA" id="ARBA00023002"/>
    </source>
</evidence>
<keyword evidence="4 7" id="KW-0560">Oxidoreductase</keyword>
<sequence length="314" mass="35836">MGLERENTKSLPIIDFSDENLKLGTQTWISTSDAVRGALEDHGGFLAHYNKVEPLVNDSVFSAMEQLFDLPLETKMQHTTEKPIYSYAGQRRDIPLYESMAIDNPLNAKSCHKYTTTMWPQGNDQFSEIVNSYGKKVAELDYIVKRMVFGSYGLENEKCECLLESTDYVLRCYKYRTPEAGETNLGVHPHTDSGFLTILNQRLNGLEIQLKNGEWFQVDASPSIFAVLAGDAFMVWSNDRIRGCVHRVLMNSKVERYSLGLLSYAGKVMEPEEKLVDEEHPLRYKPFDQYGYLRFFLTEEAVKAASRIKAYCGI</sequence>
<dbReference type="PANTHER" id="PTHR47990">
    <property type="entry name" value="2-OXOGLUTARATE (2OG) AND FE(II)-DEPENDENT OXYGENASE SUPERFAMILY PROTEIN-RELATED"/>
    <property type="match status" value="1"/>
</dbReference>
<dbReference type="InterPro" id="IPR026992">
    <property type="entry name" value="DIOX_N"/>
</dbReference>
<evidence type="ECO:0000256" key="3">
    <source>
        <dbReference type="ARBA" id="ARBA00022964"/>
    </source>
</evidence>
<keyword evidence="2 7" id="KW-0479">Metal-binding</keyword>
<dbReference type="AlphaFoldDB" id="V7CVD8"/>
<dbReference type="OrthoDB" id="288590at2759"/>
<reference evidence="10" key="1">
    <citation type="journal article" date="2014" name="Nat. Genet.">
        <title>A reference genome for common bean and genome-wide analysis of dual domestications.</title>
        <authorList>
            <person name="Schmutz J."/>
            <person name="McClean P.E."/>
            <person name="Mamidi S."/>
            <person name="Wu G.A."/>
            <person name="Cannon S.B."/>
            <person name="Grimwood J."/>
            <person name="Jenkins J."/>
            <person name="Shu S."/>
            <person name="Song Q."/>
            <person name="Chavarro C."/>
            <person name="Torres-Torres M."/>
            <person name="Geffroy V."/>
            <person name="Moghaddam S.M."/>
            <person name="Gao D."/>
            <person name="Abernathy B."/>
            <person name="Barry K."/>
            <person name="Blair M."/>
            <person name="Brick M.A."/>
            <person name="Chovatia M."/>
            <person name="Gepts P."/>
            <person name="Goodstein D.M."/>
            <person name="Gonzales M."/>
            <person name="Hellsten U."/>
            <person name="Hyten D.L."/>
            <person name="Jia G."/>
            <person name="Kelly J.D."/>
            <person name="Kudrna D."/>
            <person name="Lee R."/>
            <person name="Richard M.M."/>
            <person name="Miklas P.N."/>
            <person name="Osorno J.M."/>
            <person name="Rodrigues J."/>
            <person name="Thareau V."/>
            <person name="Urrea C.A."/>
            <person name="Wang M."/>
            <person name="Yu Y."/>
            <person name="Zhang M."/>
            <person name="Wing R.A."/>
            <person name="Cregan P.B."/>
            <person name="Rokhsar D.S."/>
            <person name="Jackson S.A."/>
        </authorList>
    </citation>
    <scope>NUCLEOTIDE SEQUENCE [LARGE SCALE GENOMIC DNA]</scope>
    <source>
        <strain evidence="10">cv. G19833</strain>
    </source>
</reference>
<dbReference type="InterPro" id="IPR044861">
    <property type="entry name" value="IPNS-like_FE2OG_OXY"/>
</dbReference>
<dbReference type="SMR" id="V7CVD8"/>
<dbReference type="FunFam" id="2.60.120.330:FF:000022">
    <property type="entry name" value="Probable 2-oxoglutarate-dependent dioxygenase AOP1.2"/>
    <property type="match status" value="1"/>
</dbReference>
<dbReference type="InterPro" id="IPR050231">
    <property type="entry name" value="Iron_ascorbate_oxido_reductase"/>
</dbReference>
<evidence type="ECO:0000256" key="2">
    <source>
        <dbReference type="ARBA" id="ARBA00022723"/>
    </source>
</evidence>
<accession>V7CVD8</accession>
<evidence type="ECO:0000313" key="10">
    <source>
        <dbReference type="Proteomes" id="UP000000226"/>
    </source>
</evidence>
<evidence type="ECO:0000259" key="8">
    <source>
        <dbReference type="PROSITE" id="PS51471"/>
    </source>
</evidence>
<keyword evidence="5 7" id="KW-0408">Iron</keyword>
<evidence type="ECO:0000256" key="5">
    <source>
        <dbReference type="ARBA" id="ARBA00023004"/>
    </source>
</evidence>
<evidence type="ECO:0000256" key="6">
    <source>
        <dbReference type="ARBA" id="ARBA00057022"/>
    </source>
</evidence>
<comment type="function">
    <text evidence="6">Probable 2-oxoglutarate-dependent dioxygenase that may be involved in glucosinolates biosynthesis. May play a role in the production of aliphatic glucosinolates.</text>
</comment>
<dbReference type="PhylomeDB" id="V7CVD8"/>
<gene>
    <name evidence="9" type="ORF">PHAVU_001G127300g</name>
</gene>
<keyword evidence="3" id="KW-0223">Dioxygenase</keyword>
<dbReference type="Pfam" id="PF03171">
    <property type="entry name" value="2OG-FeII_Oxy"/>
    <property type="match status" value="1"/>
</dbReference>
<dbReference type="PROSITE" id="PS51471">
    <property type="entry name" value="FE2OG_OXY"/>
    <property type="match status" value="1"/>
</dbReference>
<comment type="similarity">
    <text evidence="1 7">Belongs to the iron/ascorbate-dependent oxidoreductase family.</text>
</comment>
<organism evidence="9 10">
    <name type="scientific">Phaseolus vulgaris</name>
    <name type="common">Kidney bean</name>
    <name type="synonym">French bean</name>
    <dbReference type="NCBI Taxonomy" id="3885"/>
    <lineage>
        <taxon>Eukaryota</taxon>
        <taxon>Viridiplantae</taxon>
        <taxon>Streptophyta</taxon>
        <taxon>Embryophyta</taxon>
        <taxon>Tracheophyta</taxon>
        <taxon>Spermatophyta</taxon>
        <taxon>Magnoliopsida</taxon>
        <taxon>eudicotyledons</taxon>
        <taxon>Gunneridae</taxon>
        <taxon>Pentapetalae</taxon>
        <taxon>rosids</taxon>
        <taxon>fabids</taxon>
        <taxon>Fabales</taxon>
        <taxon>Fabaceae</taxon>
        <taxon>Papilionoideae</taxon>
        <taxon>50 kb inversion clade</taxon>
        <taxon>NPAAA clade</taxon>
        <taxon>indigoferoid/millettioid clade</taxon>
        <taxon>Phaseoleae</taxon>
        <taxon>Phaseolus</taxon>
    </lineage>
</organism>
<keyword evidence="10" id="KW-1185">Reference proteome</keyword>
<protein>
    <recommendedName>
        <fullName evidence="8">Fe2OG dioxygenase domain-containing protein</fullName>
    </recommendedName>
</protein>
<feature type="domain" description="Fe2OG dioxygenase" evidence="8">
    <location>
        <begin position="165"/>
        <end position="270"/>
    </location>
</feature>
<dbReference type="OMA" id="LETKMQH"/>
<dbReference type="Gramene" id="ESW34132">
    <property type="protein sequence ID" value="ESW34132"/>
    <property type="gene ID" value="PHAVU_001G127300g"/>
</dbReference>
<dbReference type="GO" id="GO:0046872">
    <property type="term" value="F:metal ion binding"/>
    <property type="evidence" value="ECO:0007669"/>
    <property type="project" value="UniProtKB-KW"/>
</dbReference>
<name>V7CVD8_PHAVU</name>
<proteinExistence type="inferred from homology"/>
<dbReference type="Proteomes" id="UP000000226">
    <property type="component" value="Chromosome 1"/>
</dbReference>
<evidence type="ECO:0000313" key="9">
    <source>
        <dbReference type="EMBL" id="ESW34132.1"/>
    </source>
</evidence>
<evidence type="ECO:0000256" key="1">
    <source>
        <dbReference type="ARBA" id="ARBA00008056"/>
    </source>
</evidence>
<dbReference type="STRING" id="3885.V7CVD8"/>
<dbReference type="SUPFAM" id="SSF51197">
    <property type="entry name" value="Clavaminate synthase-like"/>
    <property type="match status" value="1"/>
</dbReference>
<dbReference type="EMBL" id="CM002288">
    <property type="protein sequence ID" value="ESW34132.1"/>
    <property type="molecule type" value="Genomic_DNA"/>
</dbReference>
<dbReference type="Gene3D" id="2.60.120.330">
    <property type="entry name" value="B-lactam Antibiotic, Isopenicillin N Synthase, Chain"/>
    <property type="match status" value="1"/>
</dbReference>
<dbReference type="eggNOG" id="KOG0143">
    <property type="taxonomic scope" value="Eukaryota"/>
</dbReference>